<evidence type="ECO:0000313" key="3">
    <source>
        <dbReference type="Proteomes" id="UP000236584"/>
    </source>
</evidence>
<keyword evidence="1" id="KW-0472">Membrane</keyword>
<keyword evidence="1" id="KW-1133">Transmembrane helix</keyword>
<feature type="transmembrane region" description="Helical" evidence="1">
    <location>
        <begin position="22"/>
        <end position="44"/>
    </location>
</feature>
<dbReference type="AlphaFoldDB" id="A0A2I8VQM8"/>
<geneLocation type="plasmid" evidence="2">
    <name>unnamed1</name>
</geneLocation>
<reference evidence="2 3" key="1">
    <citation type="submission" date="2018-01" db="EMBL/GenBank/DDBJ databases">
        <title>Complete genome sequence of Salinigranum rubrum GX10T, an extremely halophilic archaeon isolated from a marine solar saltern.</title>
        <authorList>
            <person name="Han S."/>
        </authorList>
    </citation>
    <scope>NUCLEOTIDE SEQUENCE [LARGE SCALE GENOMIC DNA]</scope>
    <source>
        <strain evidence="2 3">GX10</strain>
        <plasmid evidence="3">Plasmid unnamed1</plasmid>
    </source>
</reference>
<dbReference type="KEGG" id="srub:C2R22_21965"/>
<dbReference type="Proteomes" id="UP000236584">
    <property type="component" value="Plasmid unnamed1"/>
</dbReference>
<evidence type="ECO:0000256" key="1">
    <source>
        <dbReference type="SAM" id="Phobius"/>
    </source>
</evidence>
<proteinExistence type="predicted"/>
<accession>A0A2I8VQM8</accession>
<keyword evidence="2" id="KW-0614">Plasmid</keyword>
<protein>
    <submittedName>
        <fullName evidence="2">Uncharacterized protein</fullName>
    </submittedName>
</protein>
<dbReference type="RefSeq" id="WP_103427915.1">
    <property type="nucleotide sequence ID" value="NZ_CP026310.1"/>
</dbReference>
<name>A0A2I8VQM8_9EURY</name>
<keyword evidence="3" id="KW-1185">Reference proteome</keyword>
<evidence type="ECO:0000313" key="2">
    <source>
        <dbReference type="EMBL" id="AUV84227.1"/>
    </source>
</evidence>
<dbReference type="GeneID" id="35594819"/>
<organism evidence="2 3">
    <name type="scientific">Salinigranum rubrum</name>
    <dbReference type="NCBI Taxonomy" id="755307"/>
    <lineage>
        <taxon>Archaea</taxon>
        <taxon>Methanobacteriati</taxon>
        <taxon>Methanobacteriota</taxon>
        <taxon>Stenosarchaea group</taxon>
        <taxon>Halobacteria</taxon>
        <taxon>Halobacteriales</taxon>
        <taxon>Haloferacaceae</taxon>
        <taxon>Salinigranum</taxon>
    </lineage>
</organism>
<keyword evidence="1" id="KW-0812">Transmembrane</keyword>
<dbReference type="EMBL" id="CP026310">
    <property type="protein sequence ID" value="AUV84227.1"/>
    <property type="molecule type" value="Genomic_DNA"/>
</dbReference>
<sequence>MSADTTSGEAPTESTTSEDQDWGRVALCVVVAIIAALGIHYILFEVVITGMNLSPTMHAFAGMVLFFVAGFISFSTIY</sequence>
<gene>
    <name evidence="2" type="ORF">C2R22_21965</name>
</gene>
<feature type="transmembrane region" description="Helical" evidence="1">
    <location>
        <begin position="56"/>
        <end position="77"/>
    </location>
</feature>